<dbReference type="GO" id="GO:0016878">
    <property type="term" value="F:acid-thiol ligase activity"/>
    <property type="evidence" value="ECO:0007669"/>
    <property type="project" value="UniProtKB-ARBA"/>
</dbReference>
<evidence type="ECO:0000313" key="5">
    <source>
        <dbReference type="EMBL" id="ARU05880.1"/>
    </source>
</evidence>
<evidence type="ECO:0000259" key="3">
    <source>
        <dbReference type="Pfam" id="PF00501"/>
    </source>
</evidence>
<protein>
    <submittedName>
        <fullName evidence="5">2,3-dihydroxybenzoate-AMP ligase</fullName>
        <ecNumber evidence="5">2.7.7.58</ecNumber>
    </submittedName>
</protein>
<keyword evidence="2 5" id="KW-0436">Ligase</keyword>
<dbReference type="RefSeq" id="WP_087282473.1">
    <property type="nucleotide sequence ID" value="NZ_CP021455.1"/>
</dbReference>
<dbReference type="Pfam" id="PF13193">
    <property type="entry name" value="AMP-binding_C"/>
    <property type="match status" value="1"/>
</dbReference>
<evidence type="ECO:0000256" key="1">
    <source>
        <dbReference type="ARBA" id="ARBA00004924"/>
    </source>
</evidence>
<keyword evidence="6" id="KW-1185">Reference proteome</keyword>
<sequence length="553" mass="60280">MREPPPPSPLPLSQTWPPEFVARYRAAGHWRGDTFPAMLRERAQRFATRTAVVAGDERWTYAALWQRAEQLAAGLLAHGLQPGDRVVVQLGNTAHFYAVVWALFRAGLVPVYALAAHRITEIAHFVRKAEATAYITLDRLDGYDHRLLARELQALPDVPTLRHVLIAGDAAEFTALAALQGDAALLPATDPDPQSVAFLQISGGSTGLSKLIPRTHDDYIYSFRASNEICGITQDSVYLVALPAAHNFPMSSPGAFGVFHAGGTVVLSPSPSPDVAFALIARERVTDLGLVPPLALLWAQAAATTQHDLSSLRVLQVGGAKLTPEAARRVIAGLPVKLQQVFGMAEGLVNYTRLDDDEDTLLTTQGRPISPDDEVLVVDDAGQPVPDGEVGYLLTRGPYTIRGYHNEPAANARSFTADGFYRTGDMVLRKPGGYLVVQGRAHDHINRAGEKVSAEEVEDHLLAHPQVFDVAVVSIPDDYLGERSCAFVIPRGDTRPRPPEIKAWMRTRGVAAFKIPDQIVFVEAFDITAVGKTSRKELRARLRAEFLSQQDSQ</sequence>
<dbReference type="InterPro" id="IPR025110">
    <property type="entry name" value="AMP-bd_C"/>
</dbReference>
<name>A0A1Y0ER27_9BURK</name>
<dbReference type="InterPro" id="IPR020845">
    <property type="entry name" value="AMP-binding_CS"/>
</dbReference>
<dbReference type="FunFam" id="2.30.38.10:FF:000003">
    <property type="entry name" value="Vibriobactin-specific 2,3-dihydroxybenzoate-AMP ligase"/>
    <property type="match status" value="1"/>
</dbReference>
<dbReference type="PANTHER" id="PTHR43767:SF1">
    <property type="entry name" value="NONRIBOSOMAL PEPTIDE SYNTHASE PES1 (EUROFUNG)-RELATED"/>
    <property type="match status" value="1"/>
</dbReference>
<feature type="domain" description="AMP-dependent synthetase/ligase" evidence="3">
    <location>
        <begin position="39"/>
        <end position="405"/>
    </location>
</feature>
<dbReference type="InterPro" id="IPR045851">
    <property type="entry name" value="AMP-bd_C_sf"/>
</dbReference>
<keyword evidence="5" id="KW-0548">Nucleotidyltransferase</keyword>
<dbReference type="PROSITE" id="PS00455">
    <property type="entry name" value="AMP_BINDING"/>
    <property type="match status" value="1"/>
</dbReference>
<dbReference type="EMBL" id="CP021455">
    <property type="protein sequence ID" value="ARU05880.1"/>
    <property type="molecule type" value="Genomic_DNA"/>
</dbReference>
<dbReference type="OrthoDB" id="9766486at2"/>
<evidence type="ECO:0000256" key="2">
    <source>
        <dbReference type="ARBA" id="ARBA00022598"/>
    </source>
</evidence>
<dbReference type="Gene3D" id="2.30.38.10">
    <property type="entry name" value="Luciferase, Domain 3"/>
    <property type="match status" value="1"/>
</dbReference>
<dbReference type="Gene3D" id="3.40.50.980">
    <property type="match status" value="2"/>
</dbReference>
<gene>
    <name evidence="5" type="primary">entE</name>
    <name evidence="5" type="ORF">CCO03_15435</name>
</gene>
<dbReference type="Proteomes" id="UP000196138">
    <property type="component" value="Chromosome"/>
</dbReference>
<dbReference type="SUPFAM" id="SSF56801">
    <property type="entry name" value="Acetyl-CoA synthetase-like"/>
    <property type="match status" value="1"/>
</dbReference>
<keyword evidence="5" id="KW-0808">Transferase</keyword>
<dbReference type="KEGG" id="cser:CCO03_15435"/>
<dbReference type="GO" id="GO:0016779">
    <property type="term" value="F:nucleotidyltransferase activity"/>
    <property type="evidence" value="ECO:0007669"/>
    <property type="project" value="UniProtKB-KW"/>
</dbReference>
<dbReference type="Gene3D" id="3.30.300.30">
    <property type="match status" value="1"/>
</dbReference>
<dbReference type="Pfam" id="PF00501">
    <property type="entry name" value="AMP-binding"/>
    <property type="match status" value="1"/>
</dbReference>
<evidence type="ECO:0000313" key="6">
    <source>
        <dbReference type="Proteomes" id="UP000196138"/>
    </source>
</evidence>
<accession>A0A1Y0ER27</accession>
<dbReference type="InterPro" id="IPR050237">
    <property type="entry name" value="ATP-dep_AMP-bd_enzyme"/>
</dbReference>
<dbReference type="InterPro" id="IPR000873">
    <property type="entry name" value="AMP-dep_synth/lig_dom"/>
</dbReference>
<dbReference type="EC" id="2.7.7.58" evidence="5"/>
<evidence type="ECO:0000259" key="4">
    <source>
        <dbReference type="Pfam" id="PF13193"/>
    </source>
</evidence>
<proteinExistence type="predicted"/>
<comment type="pathway">
    <text evidence="1">Siderophore biosynthesis.</text>
</comment>
<reference evidence="5 6" key="1">
    <citation type="submission" date="2017-05" db="EMBL/GenBank/DDBJ databases">
        <authorList>
            <person name="Song R."/>
            <person name="Chenine A.L."/>
            <person name="Ruprecht R.M."/>
        </authorList>
    </citation>
    <scope>NUCLEOTIDE SEQUENCE [LARGE SCALE GENOMIC DNA]</scope>
    <source>
        <strain evidence="5 6">DSM 26136</strain>
    </source>
</reference>
<dbReference type="PANTHER" id="PTHR43767">
    <property type="entry name" value="LONG-CHAIN-FATTY-ACID--COA LIGASE"/>
    <property type="match status" value="1"/>
</dbReference>
<feature type="domain" description="AMP-binding enzyme C-terminal" evidence="4">
    <location>
        <begin position="456"/>
        <end position="532"/>
    </location>
</feature>
<dbReference type="AlphaFoldDB" id="A0A1Y0ER27"/>
<organism evidence="5 6">
    <name type="scientific">Comamonas serinivorans</name>
    <dbReference type="NCBI Taxonomy" id="1082851"/>
    <lineage>
        <taxon>Bacteria</taxon>
        <taxon>Pseudomonadati</taxon>
        <taxon>Pseudomonadota</taxon>
        <taxon>Betaproteobacteria</taxon>
        <taxon>Burkholderiales</taxon>
        <taxon>Comamonadaceae</taxon>
        <taxon>Comamonas</taxon>
    </lineage>
</organism>